<protein>
    <recommendedName>
        <fullName evidence="1">AD domain-containing protein</fullName>
    </recommendedName>
</protein>
<dbReference type="GO" id="GO:0032797">
    <property type="term" value="C:SMN complex"/>
    <property type="evidence" value="ECO:0007669"/>
    <property type="project" value="TreeGrafter"/>
</dbReference>
<dbReference type="AlphaFoldDB" id="A0AAV2QFD6"/>
<dbReference type="PANTHER" id="PTHR14710">
    <property type="entry name" value="GEM-ASSOCIATED PROTEIN 6"/>
    <property type="match status" value="1"/>
</dbReference>
<dbReference type="EMBL" id="CAXKWB010005407">
    <property type="protein sequence ID" value="CAL4078291.1"/>
    <property type="molecule type" value="Genomic_DNA"/>
</dbReference>
<proteinExistence type="predicted"/>
<dbReference type="InterPro" id="IPR046857">
    <property type="entry name" value="Gemin6_Sm-like_dom"/>
</dbReference>
<dbReference type="GO" id="GO:0000245">
    <property type="term" value="P:spliceosomal complex assembly"/>
    <property type="evidence" value="ECO:0007669"/>
    <property type="project" value="InterPro"/>
</dbReference>
<reference evidence="2 3" key="1">
    <citation type="submission" date="2024-05" db="EMBL/GenBank/DDBJ databases">
        <authorList>
            <person name="Wallberg A."/>
        </authorList>
    </citation>
    <scope>NUCLEOTIDE SEQUENCE [LARGE SCALE GENOMIC DNA]</scope>
</reference>
<organism evidence="2 3">
    <name type="scientific">Meganyctiphanes norvegica</name>
    <name type="common">Northern krill</name>
    <name type="synonym">Thysanopoda norvegica</name>
    <dbReference type="NCBI Taxonomy" id="48144"/>
    <lineage>
        <taxon>Eukaryota</taxon>
        <taxon>Metazoa</taxon>
        <taxon>Ecdysozoa</taxon>
        <taxon>Arthropoda</taxon>
        <taxon>Crustacea</taxon>
        <taxon>Multicrustacea</taxon>
        <taxon>Malacostraca</taxon>
        <taxon>Eumalacostraca</taxon>
        <taxon>Eucarida</taxon>
        <taxon>Euphausiacea</taxon>
        <taxon>Euphausiidae</taxon>
        <taxon>Meganyctiphanes</taxon>
    </lineage>
</organism>
<dbReference type="Proteomes" id="UP001497623">
    <property type="component" value="Unassembled WGS sequence"/>
</dbReference>
<dbReference type="Pfam" id="PF06372">
    <property type="entry name" value="Gemin6"/>
    <property type="match status" value="1"/>
</dbReference>
<evidence type="ECO:0000313" key="3">
    <source>
        <dbReference type="Proteomes" id="UP001497623"/>
    </source>
</evidence>
<sequence length="172" mass="19014">MSENMHTVFTNDPVKLHSMIHKNVSITTKDSNTHIGWVYTVDPVSESFILVSFGKGNTEALVTLVPGYNVTDISILDSTISTDTADAIDSLFRKKQVDYSEAELSTRREALSVWLSGNRVPFTVRPDMSIEVLQAAVIHPPYVTESIDCLNEVVLDKVIKLLQQMPGSTSNS</sequence>
<gene>
    <name evidence="2" type="ORF">MNOR_LOCUS10609</name>
</gene>
<evidence type="ECO:0000259" key="1">
    <source>
        <dbReference type="PROSITE" id="PS52001"/>
    </source>
</evidence>
<dbReference type="GO" id="GO:0000387">
    <property type="term" value="P:spliceosomal snRNP assembly"/>
    <property type="evidence" value="ECO:0007669"/>
    <property type="project" value="TreeGrafter"/>
</dbReference>
<keyword evidence="3" id="KW-1185">Reference proteome</keyword>
<name>A0AAV2QFD6_MEGNR</name>
<feature type="domain" description="AD" evidence="1">
    <location>
        <begin position="73"/>
        <end position="170"/>
    </location>
</feature>
<comment type="caution">
    <text evidence="2">The sequence shown here is derived from an EMBL/GenBank/DDBJ whole genome shotgun (WGS) entry which is preliminary data.</text>
</comment>
<dbReference type="InterPro" id="IPR009422">
    <property type="entry name" value="Gemin6"/>
</dbReference>
<dbReference type="PROSITE" id="PS52001">
    <property type="entry name" value="AD"/>
    <property type="match status" value="1"/>
</dbReference>
<dbReference type="InterPro" id="IPR047574">
    <property type="entry name" value="AD"/>
</dbReference>
<dbReference type="InterPro" id="IPR046856">
    <property type="entry name" value="Gemin6_C"/>
</dbReference>
<accession>A0AAV2QFD6</accession>
<dbReference type="Gene3D" id="2.30.30.100">
    <property type="match status" value="1"/>
</dbReference>
<dbReference type="PANTHER" id="PTHR14710:SF2">
    <property type="entry name" value="GEM-ASSOCIATED PROTEIN 6"/>
    <property type="match status" value="1"/>
</dbReference>
<evidence type="ECO:0000313" key="2">
    <source>
        <dbReference type="EMBL" id="CAL4078291.1"/>
    </source>
</evidence>
<dbReference type="GO" id="GO:0005634">
    <property type="term" value="C:nucleus"/>
    <property type="evidence" value="ECO:0007669"/>
    <property type="project" value="InterPro"/>
</dbReference>
<dbReference type="Pfam" id="PF20417">
    <property type="entry name" value="Gemin6_C"/>
    <property type="match status" value="1"/>
</dbReference>